<dbReference type="InterPro" id="IPR025357">
    <property type="entry name" value="DUF4261"/>
</dbReference>
<organism evidence="2 3">
    <name type="scientific">Paenibacillus nasutitermitis</name>
    <dbReference type="NCBI Taxonomy" id="1652958"/>
    <lineage>
        <taxon>Bacteria</taxon>
        <taxon>Bacillati</taxon>
        <taxon>Bacillota</taxon>
        <taxon>Bacilli</taxon>
        <taxon>Bacillales</taxon>
        <taxon>Paenibacillaceae</taxon>
        <taxon>Paenibacillus</taxon>
    </lineage>
</organism>
<evidence type="ECO:0000259" key="1">
    <source>
        <dbReference type="Pfam" id="PF14080"/>
    </source>
</evidence>
<dbReference type="AlphaFoldDB" id="A0A916ZE48"/>
<comment type="caution">
    <text evidence="2">The sequence shown here is derived from an EMBL/GenBank/DDBJ whole genome shotgun (WGS) entry which is preliminary data.</text>
</comment>
<reference evidence="2" key="2">
    <citation type="submission" date="2020-09" db="EMBL/GenBank/DDBJ databases">
        <authorList>
            <person name="Sun Q."/>
            <person name="Zhou Y."/>
        </authorList>
    </citation>
    <scope>NUCLEOTIDE SEQUENCE</scope>
    <source>
        <strain evidence="2">CGMCC 1.15178</strain>
    </source>
</reference>
<dbReference type="RefSeq" id="WP_229750593.1">
    <property type="nucleotide sequence ID" value="NZ_BMHP01000005.1"/>
</dbReference>
<dbReference type="Pfam" id="PF14080">
    <property type="entry name" value="DUF4261"/>
    <property type="match status" value="1"/>
</dbReference>
<sequence length="316" mass="35818">MKEFEDGLETAKEEGQEESGFARVYMVELLYKEKPVIDRDKLLACMQANTGEVQLPEKEEAADGGADLAVWEANEADAENQLTLMFFHLNHMISYEEGPLPAQTCVFSTQGMSDMQEYESAIQQSWNWKEARQTVRECRHSLLFTDFCASGLEYKERLELFQNALKALLEAAPCEAIYWKMSDKFVHPQHYLQALTEGQQLFGALNIRLYQVKGSDSGSREMLMDSSGLAALGLPDVQCHFFDLEPGEMASSLLDLAYYIFDKGDLVKDGETIGMTEDQRWRCQHQYSIAAPRRVVLDIDPGEPYYAGTQHRDGMG</sequence>
<keyword evidence="3" id="KW-1185">Reference proteome</keyword>
<proteinExistence type="predicted"/>
<feature type="domain" description="DUF4261" evidence="1">
    <location>
        <begin position="225"/>
        <end position="299"/>
    </location>
</feature>
<evidence type="ECO:0000313" key="2">
    <source>
        <dbReference type="EMBL" id="GGD90384.1"/>
    </source>
</evidence>
<evidence type="ECO:0000313" key="3">
    <source>
        <dbReference type="Proteomes" id="UP000612456"/>
    </source>
</evidence>
<reference evidence="2" key="1">
    <citation type="journal article" date="2014" name="Int. J. Syst. Evol. Microbiol.">
        <title>Complete genome sequence of Corynebacterium casei LMG S-19264T (=DSM 44701T), isolated from a smear-ripened cheese.</title>
        <authorList>
            <consortium name="US DOE Joint Genome Institute (JGI-PGF)"/>
            <person name="Walter F."/>
            <person name="Albersmeier A."/>
            <person name="Kalinowski J."/>
            <person name="Ruckert C."/>
        </authorList>
    </citation>
    <scope>NUCLEOTIDE SEQUENCE</scope>
    <source>
        <strain evidence="2">CGMCC 1.15178</strain>
    </source>
</reference>
<dbReference type="Proteomes" id="UP000612456">
    <property type="component" value="Unassembled WGS sequence"/>
</dbReference>
<gene>
    <name evidence="2" type="ORF">GCM10010911_56330</name>
</gene>
<name>A0A916ZE48_9BACL</name>
<protein>
    <recommendedName>
        <fullName evidence="1">DUF4261 domain-containing protein</fullName>
    </recommendedName>
</protein>
<dbReference type="EMBL" id="BMHP01000005">
    <property type="protein sequence ID" value="GGD90384.1"/>
    <property type="molecule type" value="Genomic_DNA"/>
</dbReference>
<accession>A0A916ZE48</accession>